<dbReference type="NCBIfam" id="TIGR04057">
    <property type="entry name" value="SusC_RagA_signa"/>
    <property type="match status" value="1"/>
</dbReference>
<evidence type="ECO:0000259" key="12">
    <source>
        <dbReference type="Pfam" id="PF07715"/>
    </source>
</evidence>
<dbReference type="Pfam" id="PF00593">
    <property type="entry name" value="TonB_dep_Rec_b-barrel"/>
    <property type="match status" value="1"/>
</dbReference>
<keyword evidence="2 8" id="KW-0813">Transport</keyword>
<dbReference type="Pfam" id="PF07715">
    <property type="entry name" value="Plug"/>
    <property type="match status" value="1"/>
</dbReference>
<feature type="compositionally biased region" description="Polar residues" evidence="10">
    <location>
        <begin position="137"/>
        <end position="153"/>
    </location>
</feature>
<dbReference type="InterPro" id="IPR000531">
    <property type="entry name" value="Beta-barrel_TonB"/>
</dbReference>
<name>A0A1M7K896_9BACT</name>
<dbReference type="RefSeq" id="WP_083550652.1">
    <property type="nucleotide sequence ID" value="NZ_FRBL01000009.1"/>
</dbReference>
<dbReference type="InterPro" id="IPR036942">
    <property type="entry name" value="Beta-barrel_TonB_sf"/>
</dbReference>
<organism evidence="13 14">
    <name type="scientific">Chitinophaga jiangningensis</name>
    <dbReference type="NCBI Taxonomy" id="1419482"/>
    <lineage>
        <taxon>Bacteria</taxon>
        <taxon>Pseudomonadati</taxon>
        <taxon>Bacteroidota</taxon>
        <taxon>Chitinophagia</taxon>
        <taxon>Chitinophagales</taxon>
        <taxon>Chitinophagaceae</taxon>
        <taxon>Chitinophaga</taxon>
    </lineage>
</organism>
<dbReference type="AlphaFoldDB" id="A0A1M7K896"/>
<dbReference type="Gene3D" id="2.40.170.20">
    <property type="entry name" value="TonB-dependent receptor, beta-barrel domain"/>
    <property type="match status" value="1"/>
</dbReference>
<feature type="domain" description="TonB-dependent receptor-like beta-barrel" evidence="11">
    <location>
        <begin position="635"/>
        <end position="975"/>
    </location>
</feature>
<dbReference type="InterPro" id="IPR023997">
    <property type="entry name" value="TonB-dep_OMP_SusC/RagA_CS"/>
</dbReference>
<comment type="subcellular location">
    <subcellularLocation>
        <location evidence="1 8">Cell outer membrane</location>
        <topology evidence="1 8">Multi-pass membrane protein</topology>
    </subcellularLocation>
</comment>
<evidence type="ECO:0000256" key="8">
    <source>
        <dbReference type="PROSITE-ProRule" id="PRU01360"/>
    </source>
</evidence>
<evidence type="ECO:0000256" key="6">
    <source>
        <dbReference type="ARBA" id="ARBA00023136"/>
    </source>
</evidence>
<evidence type="ECO:0000256" key="1">
    <source>
        <dbReference type="ARBA" id="ARBA00004571"/>
    </source>
</evidence>
<evidence type="ECO:0000256" key="4">
    <source>
        <dbReference type="ARBA" id="ARBA00022692"/>
    </source>
</evidence>
<dbReference type="InterPro" id="IPR008969">
    <property type="entry name" value="CarboxyPept-like_regulatory"/>
</dbReference>
<feature type="region of interest" description="Disordered" evidence="10">
    <location>
        <begin position="124"/>
        <end position="166"/>
    </location>
</feature>
<evidence type="ECO:0000256" key="7">
    <source>
        <dbReference type="ARBA" id="ARBA00023237"/>
    </source>
</evidence>
<dbReference type="SUPFAM" id="SSF56935">
    <property type="entry name" value="Porins"/>
    <property type="match status" value="1"/>
</dbReference>
<evidence type="ECO:0000256" key="10">
    <source>
        <dbReference type="SAM" id="MobiDB-lite"/>
    </source>
</evidence>
<dbReference type="OrthoDB" id="9768177at2"/>
<dbReference type="Gene3D" id="2.60.40.1120">
    <property type="entry name" value="Carboxypeptidase-like, regulatory domain"/>
    <property type="match status" value="1"/>
</dbReference>
<keyword evidence="4 8" id="KW-0812">Transmembrane</keyword>
<evidence type="ECO:0000313" key="14">
    <source>
        <dbReference type="Proteomes" id="UP000184420"/>
    </source>
</evidence>
<accession>A0A1M7K896</accession>
<evidence type="ECO:0000256" key="9">
    <source>
        <dbReference type="RuleBase" id="RU003357"/>
    </source>
</evidence>
<dbReference type="InterPro" id="IPR039426">
    <property type="entry name" value="TonB-dep_rcpt-like"/>
</dbReference>
<keyword evidence="3 8" id="KW-1134">Transmembrane beta strand</keyword>
<evidence type="ECO:0000259" key="11">
    <source>
        <dbReference type="Pfam" id="PF00593"/>
    </source>
</evidence>
<reference evidence="13 14" key="1">
    <citation type="submission" date="2016-11" db="EMBL/GenBank/DDBJ databases">
        <authorList>
            <person name="Jaros S."/>
            <person name="Januszkiewicz K."/>
            <person name="Wedrychowicz H."/>
        </authorList>
    </citation>
    <scope>NUCLEOTIDE SEQUENCE [LARGE SCALE GENOMIC DNA]</scope>
    <source>
        <strain evidence="13 14">DSM 27406</strain>
    </source>
</reference>
<dbReference type="InterPro" id="IPR012910">
    <property type="entry name" value="Plug_dom"/>
</dbReference>
<evidence type="ECO:0000256" key="3">
    <source>
        <dbReference type="ARBA" id="ARBA00022452"/>
    </source>
</evidence>
<sequence length="1183" mass="131348">MPETTFRSGLAMPGSQQAQWKGYKRLLLLFFICISSLAVNAQTVTISGKDLSLQQVFASIQQQTGYGVLANRNIYTGAKLITLNVVNKPLTEVLTEVVARQQLQYVIKGKTIFISKKTTNVPGPNEGVKTAPVNGHITDSTGKPLTGASISNKSTHDRTVSGESGEFTLPASRGDMLVVRFIGYETKELVLSDTTSLVISLKPILNELREIAVVNTGYQRISRGNLTGAVTSVSSQELEKRNTQNILQNLEGLVPGLVQYRGNATIRGVSTIQANANILVVVDGLPIEGSIAEINPYEVENVTVLKDAAASAIYGARASNGVMVVTTKKAKENNKIAVELSSNITVTDKPDYSYQNYMTPTQQVDWESDYYSWWFDGGSGTVTNPVGSFENNIATGVPVSPVQYAWYQVRTGKINQKQLDDLLNAYRKNNFVAQYRENALQRQVLQQYNLALRTNNGKSQNSLVVNYTTDNTGIINASNHQINLFYKGGYHIAKWLELDYGVNSVIGKIRAHNNDFATTPYSVPTYLSLFNADGSRAQYSTNQFNSYNPLMETTAGLYSAKFNHLDELERDFSNTSTLNTRYYLNMNFKVFSGLSIQPMIQYEDLRRSVSAYAEAESYTMRWLQDVYTTRTGTAGSYKYTNLLPKGGKLATSEVKSPNYTARLQANYNREFGNNGFIALAGMEFRQTRTNGNNNILLGYDDQLQTQSTQNVNFGNLYSINTGTFWNPSYPVRQYHFNEIADMGLVRDEVHRFASGYANLTYTFDRKYNLFGSLRKDYADLFGGDEKYRGKPLWSVGASWVASNESFLKNAVNLDYLKLRATYGLTGNIRNVTAVLAATTGVNNITQLPNATVANPPNPKLRWEKTATTNFGVDFSWCQQRLRGTLDWYVRKGTDLFAQKRLDPSEGFTSMVINNASMTNLGIELNLAYDWLRPASAAGFRWSTNVTGSWNKNKITEVDELTRNPLTLAGGGSYRVGYPVHSLFSFRFAGLDANGVPQWYDAKGIPSKASLGANDADAVEYSGSADPIVNFALNNDFSFKGISLGIFAVYYGGHYYRARPVPVPYPYANYGPLPAYLLDSWTPTHTDTDIPGSGQYYQVPITNQYYYSNNLVRPADFIKIRNIVLGYTLPATVSSKIKATKLRVRAQVNNPNSIWIKQKDVHVDPETGAAPIPASFVFGINANF</sequence>
<protein>
    <submittedName>
        <fullName evidence="13">TonB-linked outer membrane protein, SusC/RagA family</fullName>
    </submittedName>
</protein>
<evidence type="ECO:0000256" key="5">
    <source>
        <dbReference type="ARBA" id="ARBA00023077"/>
    </source>
</evidence>
<keyword evidence="5 9" id="KW-0798">TonB box</keyword>
<dbReference type="STRING" id="1419482.SAMN05444266_109197"/>
<feature type="domain" description="TonB-dependent receptor plug" evidence="12">
    <location>
        <begin position="225"/>
        <end position="322"/>
    </location>
</feature>
<dbReference type="InterPro" id="IPR023996">
    <property type="entry name" value="TonB-dep_OMP_SusC/RagA"/>
</dbReference>
<keyword evidence="7 8" id="KW-0998">Cell outer membrane</keyword>
<gene>
    <name evidence="13" type="ORF">SAMN05444266_109197</name>
</gene>
<dbReference type="GO" id="GO:0009279">
    <property type="term" value="C:cell outer membrane"/>
    <property type="evidence" value="ECO:0007669"/>
    <property type="project" value="UniProtKB-SubCell"/>
</dbReference>
<comment type="similarity">
    <text evidence="8 9">Belongs to the TonB-dependent receptor family.</text>
</comment>
<dbReference type="Gene3D" id="2.170.130.10">
    <property type="entry name" value="TonB-dependent receptor, plug domain"/>
    <property type="match status" value="1"/>
</dbReference>
<dbReference type="Proteomes" id="UP000184420">
    <property type="component" value="Unassembled WGS sequence"/>
</dbReference>
<evidence type="ECO:0000313" key="13">
    <source>
        <dbReference type="EMBL" id="SHM61458.1"/>
    </source>
</evidence>
<dbReference type="SUPFAM" id="SSF49464">
    <property type="entry name" value="Carboxypeptidase regulatory domain-like"/>
    <property type="match status" value="1"/>
</dbReference>
<dbReference type="EMBL" id="FRBL01000009">
    <property type="protein sequence ID" value="SHM61458.1"/>
    <property type="molecule type" value="Genomic_DNA"/>
</dbReference>
<keyword evidence="14" id="KW-1185">Reference proteome</keyword>
<dbReference type="Pfam" id="PF13715">
    <property type="entry name" value="CarbopepD_reg_2"/>
    <property type="match status" value="1"/>
</dbReference>
<evidence type="ECO:0000256" key="2">
    <source>
        <dbReference type="ARBA" id="ARBA00022448"/>
    </source>
</evidence>
<proteinExistence type="inferred from homology"/>
<dbReference type="PROSITE" id="PS52016">
    <property type="entry name" value="TONB_DEPENDENT_REC_3"/>
    <property type="match status" value="1"/>
</dbReference>
<dbReference type="InterPro" id="IPR037066">
    <property type="entry name" value="Plug_dom_sf"/>
</dbReference>
<dbReference type="NCBIfam" id="TIGR04056">
    <property type="entry name" value="OMP_RagA_SusC"/>
    <property type="match status" value="1"/>
</dbReference>
<keyword evidence="6 8" id="KW-0472">Membrane</keyword>